<dbReference type="OrthoDB" id="10444747at2759"/>
<dbReference type="EMBL" id="BGPR01000107">
    <property type="protein sequence ID" value="GBL94968.1"/>
    <property type="molecule type" value="Genomic_DNA"/>
</dbReference>
<evidence type="ECO:0000313" key="2">
    <source>
        <dbReference type="Proteomes" id="UP000499080"/>
    </source>
</evidence>
<keyword evidence="2" id="KW-1185">Reference proteome</keyword>
<comment type="caution">
    <text evidence="1">The sequence shown here is derived from an EMBL/GenBank/DDBJ whole genome shotgun (WGS) entry which is preliminary data.</text>
</comment>
<dbReference type="Proteomes" id="UP000499080">
    <property type="component" value="Unassembled WGS sequence"/>
</dbReference>
<name>A0A4Y2BSD2_ARAVE</name>
<sequence length="77" mass="9083">MKRQKTENPNERREFRKWILKAFEVRKGELLSKQFIEQFVKTNIGVADKSCLKLVLQDLLDSGDVIKIDGSYILRQE</sequence>
<proteinExistence type="predicted"/>
<accession>A0A4Y2BSD2</accession>
<evidence type="ECO:0000313" key="1">
    <source>
        <dbReference type="EMBL" id="GBL94968.1"/>
    </source>
</evidence>
<dbReference type="AlphaFoldDB" id="A0A4Y2BSD2"/>
<gene>
    <name evidence="1" type="ORF">AVEN_187481_1</name>
</gene>
<protein>
    <submittedName>
        <fullName evidence="1">Uncharacterized protein</fullName>
    </submittedName>
</protein>
<reference evidence="1 2" key="1">
    <citation type="journal article" date="2019" name="Sci. Rep.">
        <title>Orb-weaving spider Araneus ventricosus genome elucidates the spidroin gene catalogue.</title>
        <authorList>
            <person name="Kono N."/>
            <person name="Nakamura H."/>
            <person name="Ohtoshi R."/>
            <person name="Moran D.A.P."/>
            <person name="Shinohara A."/>
            <person name="Yoshida Y."/>
            <person name="Fujiwara M."/>
            <person name="Mori M."/>
            <person name="Tomita M."/>
            <person name="Arakawa K."/>
        </authorList>
    </citation>
    <scope>NUCLEOTIDE SEQUENCE [LARGE SCALE GENOMIC DNA]</scope>
</reference>
<organism evidence="1 2">
    <name type="scientific">Araneus ventricosus</name>
    <name type="common">Orbweaver spider</name>
    <name type="synonym">Epeira ventricosa</name>
    <dbReference type="NCBI Taxonomy" id="182803"/>
    <lineage>
        <taxon>Eukaryota</taxon>
        <taxon>Metazoa</taxon>
        <taxon>Ecdysozoa</taxon>
        <taxon>Arthropoda</taxon>
        <taxon>Chelicerata</taxon>
        <taxon>Arachnida</taxon>
        <taxon>Araneae</taxon>
        <taxon>Araneomorphae</taxon>
        <taxon>Entelegynae</taxon>
        <taxon>Araneoidea</taxon>
        <taxon>Araneidae</taxon>
        <taxon>Araneus</taxon>
    </lineage>
</organism>